<sequence>MSSAKSTAVNAWVKHNSIETITNTAQRSFIVESSFRFFSFSPG</sequence>
<organism evidence="1 2">
    <name type="scientific">Anopheles atroparvus</name>
    <name type="common">European mosquito</name>
    <dbReference type="NCBI Taxonomy" id="41427"/>
    <lineage>
        <taxon>Eukaryota</taxon>
        <taxon>Metazoa</taxon>
        <taxon>Ecdysozoa</taxon>
        <taxon>Arthropoda</taxon>
        <taxon>Hexapoda</taxon>
        <taxon>Insecta</taxon>
        <taxon>Pterygota</taxon>
        <taxon>Neoptera</taxon>
        <taxon>Endopterygota</taxon>
        <taxon>Diptera</taxon>
        <taxon>Nematocera</taxon>
        <taxon>Culicoidea</taxon>
        <taxon>Culicidae</taxon>
        <taxon>Anophelinae</taxon>
        <taxon>Anopheles</taxon>
    </lineage>
</organism>
<reference evidence="1" key="1">
    <citation type="submission" date="2024-04" db="UniProtKB">
        <authorList>
            <consortium name="EnsemblMetazoa"/>
        </authorList>
    </citation>
    <scope>IDENTIFICATION</scope>
    <source>
        <strain evidence="1">EBRO</strain>
    </source>
</reference>
<name>A0AAG5D869_ANOAO</name>
<dbReference type="EnsemblMetazoa" id="ENSAATROPT007613">
    <property type="protein sequence ID" value="ENSAATROPP006828"/>
    <property type="gene ID" value="ENSAATROPG006201"/>
</dbReference>
<protein>
    <submittedName>
        <fullName evidence="1">Uncharacterized protein</fullName>
    </submittedName>
</protein>
<accession>A0AAG5D869</accession>
<proteinExistence type="predicted"/>
<evidence type="ECO:0000313" key="2">
    <source>
        <dbReference type="Proteomes" id="UP000075880"/>
    </source>
</evidence>
<dbReference type="Proteomes" id="UP000075880">
    <property type="component" value="Unassembled WGS sequence"/>
</dbReference>
<keyword evidence="2" id="KW-1185">Reference proteome</keyword>
<evidence type="ECO:0000313" key="1">
    <source>
        <dbReference type="EnsemblMetazoa" id="ENSAATROPP006828"/>
    </source>
</evidence>
<dbReference type="AlphaFoldDB" id="A0AAG5D869"/>